<dbReference type="InterPro" id="IPR000060">
    <property type="entry name" value="BCCT_transptr"/>
</dbReference>
<evidence type="ECO:0000313" key="11">
    <source>
        <dbReference type="Proteomes" id="UP001202244"/>
    </source>
</evidence>
<dbReference type="Proteomes" id="UP001202244">
    <property type="component" value="Chromosome"/>
</dbReference>
<feature type="transmembrane region" description="Helical" evidence="9">
    <location>
        <begin position="345"/>
        <end position="369"/>
    </location>
</feature>
<keyword evidence="11" id="KW-1185">Reference proteome</keyword>
<evidence type="ECO:0000256" key="7">
    <source>
        <dbReference type="ARBA" id="ARBA00023136"/>
    </source>
</evidence>
<name>A0ABY3Y1E6_9ACTN</name>
<feature type="transmembrane region" description="Helical" evidence="9">
    <location>
        <begin position="435"/>
        <end position="456"/>
    </location>
</feature>
<evidence type="ECO:0000256" key="8">
    <source>
        <dbReference type="SAM" id="MobiDB-lite"/>
    </source>
</evidence>
<feature type="region of interest" description="Disordered" evidence="8">
    <location>
        <begin position="541"/>
        <end position="579"/>
    </location>
</feature>
<protein>
    <submittedName>
        <fullName evidence="10">BCCT family transporter</fullName>
    </submittedName>
</protein>
<dbReference type="PANTHER" id="PTHR30047:SF7">
    <property type="entry name" value="HIGH-AFFINITY CHOLINE TRANSPORT PROTEIN"/>
    <property type="match status" value="1"/>
</dbReference>
<organism evidence="10 11">
    <name type="scientific">Streptomyces tubbatahanensis</name>
    <dbReference type="NCBI Taxonomy" id="2923272"/>
    <lineage>
        <taxon>Bacteria</taxon>
        <taxon>Bacillati</taxon>
        <taxon>Actinomycetota</taxon>
        <taxon>Actinomycetes</taxon>
        <taxon>Kitasatosporales</taxon>
        <taxon>Streptomycetaceae</taxon>
        <taxon>Streptomyces</taxon>
    </lineage>
</organism>
<keyword evidence="7 9" id="KW-0472">Membrane</keyword>
<feature type="transmembrane region" description="Helical" evidence="9">
    <location>
        <begin position="477"/>
        <end position="497"/>
    </location>
</feature>
<evidence type="ECO:0000256" key="3">
    <source>
        <dbReference type="ARBA" id="ARBA00022448"/>
    </source>
</evidence>
<keyword evidence="4" id="KW-1003">Cell membrane</keyword>
<feature type="compositionally biased region" description="Low complexity" evidence="8">
    <location>
        <begin position="563"/>
        <end position="572"/>
    </location>
</feature>
<dbReference type="PANTHER" id="PTHR30047">
    <property type="entry name" value="HIGH-AFFINITY CHOLINE TRANSPORT PROTEIN-RELATED"/>
    <property type="match status" value="1"/>
</dbReference>
<evidence type="ECO:0000256" key="2">
    <source>
        <dbReference type="ARBA" id="ARBA00005658"/>
    </source>
</evidence>
<comment type="similarity">
    <text evidence="2">Belongs to the BCCT transporter (TC 2.A.15) family.</text>
</comment>
<comment type="subcellular location">
    <subcellularLocation>
        <location evidence="1">Cell membrane</location>
        <topology evidence="1">Multi-pass membrane protein</topology>
    </subcellularLocation>
</comment>
<feature type="transmembrane region" description="Helical" evidence="9">
    <location>
        <begin position="225"/>
        <end position="248"/>
    </location>
</feature>
<accession>A0ABY3Y1E6</accession>
<feature type="transmembrane region" description="Helical" evidence="9">
    <location>
        <begin position="268"/>
        <end position="288"/>
    </location>
</feature>
<feature type="transmembrane region" description="Helical" evidence="9">
    <location>
        <begin position="45"/>
        <end position="66"/>
    </location>
</feature>
<sequence>MPTPNARTATGAAVPAGTEPTTDGEEGCHTAAATPPSGDRSRTDVLVLAISGGLLLAFVLSALIAPTATGEVVDTVFTFAARWFGPLWQVFLLATFGVALWLGFSRFGKVRLGGSGARPEYGRFQWVAMIMSTLLAGGGVFFAAGEPVQHYIETPPFYEGVKSGTQQATNAALSQSFAHWGFLAWAVLGTLASIVMIRGQERGMPLRPRTLLYPFLGERIRHSKLGAAVDIVCVIAVVAGTVGPIGFLGLQVSYGLSQVFGISGGYPVQLGVIVLLTVVAVLSVASGVSRGIQFFSKANVWLAVALMAVFLVLGSLGFVLDSFLGGLGQYARDFVPLALNRGDHAWLGSWTVFFFGWFLGYGPLMSIFVARISRGRTVRDLVVSTAIIPPLATMFWFTVFGGTGIFLEQRSPGTISGPLKAVGMDAAVISMAEQLPMGAVVAVALLLLTITFVVTTTDSMSYSIAAAGTKFGEPTRAVRAFWALLMGAAAAVLILVGDGGITALQSFIVVTAVPVGFIMLPTLWTAPRVAKEMALEQGVLAAGPPTAAAPPPGSRAAEDAPADPEATASTDALVTSDHE</sequence>
<feature type="transmembrane region" description="Helical" evidence="9">
    <location>
        <begin position="177"/>
        <end position="197"/>
    </location>
</feature>
<dbReference type="RefSeq" id="WP_242756651.1">
    <property type="nucleotide sequence ID" value="NZ_CP093846.1"/>
</dbReference>
<evidence type="ECO:0000256" key="9">
    <source>
        <dbReference type="SAM" id="Phobius"/>
    </source>
</evidence>
<gene>
    <name evidence="10" type="ORF">MMF93_31895</name>
</gene>
<keyword evidence="3" id="KW-0813">Transport</keyword>
<evidence type="ECO:0000256" key="5">
    <source>
        <dbReference type="ARBA" id="ARBA00022692"/>
    </source>
</evidence>
<feature type="region of interest" description="Disordered" evidence="8">
    <location>
        <begin position="1"/>
        <end position="40"/>
    </location>
</feature>
<feature type="transmembrane region" description="Helical" evidence="9">
    <location>
        <begin position="381"/>
        <end position="407"/>
    </location>
</feature>
<feature type="transmembrane region" description="Helical" evidence="9">
    <location>
        <begin position="503"/>
        <end position="524"/>
    </location>
</feature>
<evidence type="ECO:0000256" key="4">
    <source>
        <dbReference type="ARBA" id="ARBA00022475"/>
    </source>
</evidence>
<keyword evidence="5 9" id="KW-0812">Transmembrane</keyword>
<reference evidence="10 11" key="1">
    <citation type="journal article" date="2023" name="Microbiol. Spectr.">
        <title>Synergy between Genome Mining, Metabolomics, and Bioinformatics Uncovers Antibacterial Chlorinated Carbazole Alkaloids and Their Biosynthetic Gene Cluster from Streptomyces tubbatahanensis sp. nov., a Novel Actinomycete Isolated from Sulu Sea, Philippines.</title>
        <authorList>
            <person name="Tenebro C.P."/>
            <person name="Trono D.J.V.L."/>
            <person name="Balida L.A.P."/>
            <person name="Bayog L.K.A."/>
            <person name="Bruna J.R."/>
            <person name="Sabido E.M."/>
            <person name="Caspe D.P.C."/>
            <person name="de Los Santos E.L.C."/>
            <person name="Saludes J.P."/>
            <person name="Dalisay D.S."/>
        </authorList>
    </citation>
    <scope>NUCLEOTIDE SEQUENCE [LARGE SCALE GENOMIC DNA]</scope>
    <source>
        <strain evidence="10 11">DSD3025</strain>
    </source>
</reference>
<feature type="transmembrane region" description="Helical" evidence="9">
    <location>
        <begin position="124"/>
        <end position="144"/>
    </location>
</feature>
<feature type="transmembrane region" description="Helical" evidence="9">
    <location>
        <begin position="300"/>
        <end position="325"/>
    </location>
</feature>
<dbReference type="EMBL" id="CP093846">
    <property type="protein sequence ID" value="UNT00568.1"/>
    <property type="molecule type" value="Genomic_DNA"/>
</dbReference>
<evidence type="ECO:0000256" key="6">
    <source>
        <dbReference type="ARBA" id="ARBA00022989"/>
    </source>
</evidence>
<evidence type="ECO:0000256" key="1">
    <source>
        <dbReference type="ARBA" id="ARBA00004651"/>
    </source>
</evidence>
<proteinExistence type="inferred from homology"/>
<evidence type="ECO:0000313" key="10">
    <source>
        <dbReference type="EMBL" id="UNT00568.1"/>
    </source>
</evidence>
<feature type="transmembrane region" description="Helical" evidence="9">
    <location>
        <begin position="86"/>
        <end position="104"/>
    </location>
</feature>
<dbReference type="Pfam" id="PF02028">
    <property type="entry name" value="BCCT"/>
    <property type="match status" value="1"/>
</dbReference>
<keyword evidence="6 9" id="KW-1133">Transmembrane helix</keyword>